<dbReference type="Proteomes" id="UP000030765">
    <property type="component" value="Unassembled WGS sequence"/>
</dbReference>
<name>A0A084WD54_ANOSI</name>
<evidence type="ECO:0000256" key="1">
    <source>
        <dbReference type="SAM" id="MobiDB-lite"/>
    </source>
</evidence>
<accession>A0A084WD54</accession>
<dbReference type="AlphaFoldDB" id="A0A084WD54"/>
<feature type="region of interest" description="Disordered" evidence="1">
    <location>
        <begin position="64"/>
        <end position="89"/>
    </location>
</feature>
<reference evidence="2 4" key="1">
    <citation type="journal article" date="2014" name="BMC Genomics">
        <title>Genome sequence of Anopheles sinensis provides insight into genetics basis of mosquito competence for malaria parasites.</title>
        <authorList>
            <person name="Zhou D."/>
            <person name="Zhang D."/>
            <person name="Ding G."/>
            <person name="Shi L."/>
            <person name="Hou Q."/>
            <person name="Ye Y."/>
            <person name="Xu Y."/>
            <person name="Zhou H."/>
            <person name="Xiong C."/>
            <person name="Li S."/>
            <person name="Yu J."/>
            <person name="Hong S."/>
            <person name="Yu X."/>
            <person name="Zou P."/>
            <person name="Chen C."/>
            <person name="Chang X."/>
            <person name="Wang W."/>
            <person name="Lv Y."/>
            <person name="Sun Y."/>
            <person name="Ma L."/>
            <person name="Shen B."/>
            <person name="Zhu C."/>
        </authorList>
    </citation>
    <scope>NUCLEOTIDE SEQUENCE [LARGE SCALE GENOMIC DNA]</scope>
</reference>
<evidence type="ECO:0000313" key="2">
    <source>
        <dbReference type="EMBL" id="KFB48148.1"/>
    </source>
</evidence>
<gene>
    <name evidence="2" type="ORF">ZHAS_00016212</name>
</gene>
<protein>
    <submittedName>
        <fullName evidence="2 3">Lectin family integral membrane protein</fullName>
    </submittedName>
</protein>
<sequence>MQRVKKNIRAKETNQSLGGRFLSDGAACCFAVGERLPVGQDTHPSAAATETPDSVVCIPPTAMGQAGQDAERFDGSLRLGSEGSRGEGG</sequence>
<dbReference type="VEuPathDB" id="VectorBase:ASIC016212"/>
<reference evidence="3" key="2">
    <citation type="submission" date="2020-05" db="UniProtKB">
        <authorList>
            <consortium name="EnsemblMetazoa"/>
        </authorList>
    </citation>
    <scope>IDENTIFICATION</scope>
</reference>
<evidence type="ECO:0000313" key="4">
    <source>
        <dbReference type="Proteomes" id="UP000030765"/>
    </source>
</evidence>
<proteinExistence type="predicted"/>
<dbReference type="EnsemblMetazoa" id="ASIC016212-RA">
    <property type="protein sequence ID" value="ASIC016212-PA"/>
    <property type="gene ID" value="ASIC016212"/>
</dbReference>
<organism evidence="2">
    <name type="scientific">Anopheles sinensis</name>
    <name type="common">Mosquito</name>
    <dbReference type="NCBI Taxonomy" id="74873"/>
    <lineage>
        <taxon>Eukaryota</taxon>
        <taxon>Metazoa</taxon>
        <taxon>Ecdysozoa</taxon>
        <taxon>Arthropoda</taxon>
        <taxon>Hexapoda</taxon>
        <taxon>Insecta</taxon>
        <taxon>Pterygota</taxon>
        <taxon>Neoptera</taxon>
        <taxon>Endopterygota</taxon>
        <taxon>Diptera</taxon>
        <taxon>Nematocera</taxon>
        <taxon>Culicoidea</taxon>
        <taxon>Culicidae</taxon>
        <taxon>Anophelinae</taxon>
        <taxon>Anopheles</taxon>
    </lineage>
</organism>
<evidence type="ECO:0000313" key="3">
    <source>
        <dbReference type="EnsemblMetazoa" id="ASIC016212-PA"/>
    </source>
</evidence>
<dbReference type="EMBL" id="ATLV01022937">
    <property type="status" value="NOT_ANNOTATED_CDS"/>
    <property type="molecule type" value="Genomic_DNA"/>
</dbReference>
<keyword evidence="4" id="KW-1185">Reference proteome</keyword>
<dbReference type="EMBL" id="KE525338">
    <property type="protein sequence ID" value="KFB48148.1"/>
    <property type="molecule type" value="Genomic_DNA"/>
</dbReference>